<dbReference type="Proteomes" id="UP001431783">
    <property type="component" value="Unassembled WGS sequence"/>
</dbReference>
<dbReference type="AlphaFoldDB" id="A0AAW1V6D2"/>
<keyword evidence="4" id="KW-1185">Reference proteome</keyword>
<feature type="chain" id="PRO_5043598328" evidence="2">
    <location>
        <begin position="22"/>
        <end position="355"/>
    </location>
</feature>
<name>A0AAW1V6D2_9CUCU</name>
<evidence type="ECO:0000313" key="3">
    <source>
        <dbReference type="EMBL" id="KAK9888258.1"/>
    </source>
</evidence>
<feature type="signal peptide" evidence="2">
    <location>
        <begin position="1"/>
        <end position="21"/>
    </location>
</feature>
<feature type="region of interest" description="Disordered" evidence="1">
    <location>
        <begin position="27"/>
        <end position="46"/>
    </location>
</feature>
<proteinExistence type="predicted"/>
<dbReference type="EMBL" id="JARQZJ010000121">
    <property type="protein sequence ID" value="KAK9888258.1"/>
    <property type="molecule type" value="Genomic_DNA"/>
</dbReference>
<sequence length="355" mass="37822">MNQKLILMIAITIQLIRNTSTVRAPSSYNEVEARRGGNRRRPCVFRPKLNGGQHHGRTIFDWNFQHYDVSYNYNYNIDCSGGSGGGGHYSQGSHHQGSNHHGSNHHGSNNHGSNNHGSNNHGSNHQGSGVDSGGLLSSLLNRPQSGGIPNIPGIPQIGNGISQSQSQTQAATDDSAFSGFLSPNRPLLSGIGSLIGNIPHNPVAEGIGSIGQGIGSILQIIPQTVQSFTSSLSSTGGFFPQGIFSNFGSLFNRPSTTGPSGPTTNVPQVTTPIDPDDIIYNDESVTPIHTPDDPIFPDAYSNVGKPRPGQYFVASHPTFGTFVHDISFLNPLNIFRDLGGIKELIVQPLVDLFGT</sequence>
<keyword evidence="2" id="KW-0732">Signal</keyword>
<feature type="compositionally biased region" description="Low complexity" evidence="1">
    <location>
        <begin position="90"/>
        <end position="176"/>
    </location>
</feature>
<comment type="caution">
    <text evidence="3">The sequence shown here is derived from an EMBL/GenBank/DDBJ whole genome shotgun (WGS) entry which is preliminary data.</text>
</comment>
<evidence type="ECO:0000313" key="4">
    <source>
        <dbReference type="Proteomes" id="UP001431783"/>
    </source>
</evidence>
<feature type="region of interest" description="Disordered" evidence="1">
    <location>
        <begin position="86"/>
        <end position="176"/>
    </location>
</feature>
<reference evidence="3 4" key="1">
    <citation type="submission" date="2023-03" db="EMBL/GenBank/DDBJ databases">
        <title>Genome insight into feeding habits of ladybird beetles.</title>
        <authorList>
            <person name="Li H.-S."/>
            <person name="Huang Y.-H."/>
            <person name="Pang H."/>
        </authorList>
    </citation>
    <scope>NUCLEOTIDE SEQUENCE [LARGE SCALE GENOMIC DNA]</scope>
    <source>
        <strain evidence="3">SYSU_2023b</strain>
        <tissue evidence="3">Whole body</tissue>
    </source>
</reference>
<evidence type="ECO:0000256" key="1">
    <source>
        <dbReference type="SAM" id="MobiDB-lite"/>
    </source>
</evidence>
<evidence type="ECO:0000256" key="2">
    <source>
        <dbReference type="SAM" id="SignalP"/>
    </source>
</evidence>
<accession>A0AAW1V6D2</accession>
<organism evidence="3 4">
    <name type="scientific">Henosepilachna vigintioctopunctata</name>
    <dbReference type="NCBI Taxonomy" id="420089"/>
    <lineage>
        <taxon>Eukaryota</taxon>
        <taxon>Metazoa</taxon>
        <taxon>Ecdysozoa</taxon>
        <taxon>Arthropoda</taxon>
        <taxon>Hexapoda</taxon>
        <taxon>Insecta</taxon>
        <taxon>Pterygota</taxon>
        <taxon>Neoptera</taxon>
        <taxon>Endopterygota</taxon>
        <taxon>Coleoptera</taxon>
        <taxon>Polyphaga</taxon>
        <taxon>Cucujiformia</taxon>
        <taxon>Coccinelloidea</taxon>
        <taxon>Coccinellidae</taxon>
        <taxon>Epilachninae</taxon>
        <taxon>Epilachnini</taxon>
        <taxon>Henosepilachna</taxon>
    </lineage>
</organism>
<gene>
    <name evidence="3" type="ORF">WA026_000522</name>
</gene>
<protein>
    <submittedName>
        <fullName evidence="3">Uncharacterized protein</fullName>
    </submittedName>
</protein>